<reference evidence="4" key="1">
    <citation type="submission" date="2017-02" db="UniProtKB">
        <authorList>
            <consortium name="WormBaseParasite"/>
        </authorList>
    </citation>
    <scope>IDENTIFICATION</scope>
</reference>
<keyword evidence="3" id="KW-1185">Reference proteome</keyword>
<dbReference type="OrthoDB" id="5853964at2759"/>
<dbReference type="EMBL" id="UYRR01029086">
    <property type="protein sequence ID" value="VDK39693.1"/>
    <property type="molecule type" value="Genomic_DNA"/>
</dbReference>
<dbReference type="InterPro" id="IPR002755">
    <property type="entry name" value="DNA_primase_S"/>
</dbReference>
<dbReference type="Pfam" id="PF01896">
    <property type="entry name" value="DNA_primase_S"/>
    <property type="match status" value="1"/>
</dbReference>
<accession>A0A0M3JPY9</accession>
<gene>
    <name evidence="2" type="ORF">ASIM_LOCUS9468</name>
</gene>
<dbReference type="WBParaSite" id="ASIM_0000974001-mRNA-1">
    <property type="protein sequence ID" value="ASIM_0000974001-mRNA-1"/>
    <property type="gene ID" value="ASIM_0000974001"/>
</dbReference>
<sequence length="87" mass="10049">MQAASPEAMDHFRGFVLYHTYPRLDVNVSTATNHLLKSPFCIHPKTGRVAVPITPEQMARIDLENLPRIEYVDHDQLLTQLMFRTDK</sequence>
<comment type="similarity">
    <text evidence="1">Belongs to the eukaryotic-type primase small subunit family.</text>
</comment>
<dbReference type="GO" id="GO:0003899">
    <property type="term" value="F:DNA-directed RNA polymerase activity"/>
    <property type="evidence" value="ECO:0007669"/>
    <property type="project" value="InterPro"/>
</dbReference>
<dbReference type="Proteomes" id="UP000267096">
    <property type="component" value="Unassembled WGS sequence"/>
</dbReference>
<dbReference type="Gene3D" id="3.90.920.10">
    <property type="entry name" value="DNA primase, PRIM domain"/>
    <property type="match status" value="1"/>
</dbReference>
<evidence type="ECO:0000313" key="2">
    <source>
        <dbReference type="EMBL" id="VDK39693.1"/>
    </source>
</evidence>
<reference evidence="2 3" key="2">
    <citation type="submission" date="2018-11" db="EMBL/GenBank/DDBJ databases">
        <authorList>
            <consortium name="Pathogen Informatics"/>
        </authorList>
    </citation>
    <scope>NUCLEOTIDE SEQUENCE [LARGE SCALE GENOMIC DNA]</scope>
</reference>
<dbReference type="SUPFAM" id="SSF56747">
    <property type="entry name" value="Prim-pol domain"/>
    <property type="match status" value="1"/>
</dbReference>
<evidence type="ECO:0000256" key="1">
    <source>
        <dbReference type="ARBA" id="ARBA00009762"/>
    </source>
</evidence>
<dbReference type="AlphaFoldDB" id="A0A0M3JPY9"/>
<protein>
    <submittedName>
        <fullName evidence="4">DNA primase small subunit</fullName>
    </submittedName>
</protein>
<proteinExistence type="inferred from homology"/>
<name>A0A0M3JPY9_ANISI</name>
<organism evidence="4">
    <name type="scientific">Anisakis simplex</name>
    <name type="common">Herring worm</name>
    <dbReference type="NCBI Taxonomy" id="6269"/>
    <lineage>
        <taxon>Eukaryota</taxon>
        <taxon>Metazoa</taxon>
        <taxon>Ecdysozoa</taxon>
        <taxon>Nematoda</taxon>
        <taxon>Chromadorea</taxon>
        <taxon>Rhabditida</taxon>
        <taxon>Spirurina</taxon>
        <taxon>Ascaridomorpha</taxon>
        <taxon>Ascaridoidea</taxon>
        <taxon>Anisakidae</taxon>
        <taxon>Anisakis</taxon>
        <taxon>Anisakis simplex complex</taxon>
    </lineage>
</organism>
<evidence type="ECO:0000313" key="4">
    <source>
        <dbReference type="WBParaSite" id="ASIM_0000974001-mRNA-1"/>
    </source>
</evidence>
<dbReference type="PANTHER" id="PTHR10536">
    <property type="entry name" value="DNA PRIMASE SMALL SUBUNIT"/>
    <property type="match status" value="1"/>
</dbReference>
<dbReference type="GO" id="GO:0006269">
    <property type="term" value="P:DNA replication, synthesis of primer"/>
    <property type="evidence" value="ECO:0007669"/>
    <property type="project" value="InterPro"/>
</dbReference>
<evidence type="ECO:0000313" key="3">
    <source>
        <dbReference type="Proteomes" id="UP000267096"/>
    </source>
</evidence>